<dbReference type="InterPro" id="IPR006818">
    <property type="entry name" value="ASF1-like"/>
</dbReference>
<dbReference type="GO" id="GO:0005634">
    <property type="term" value="C:nucleus"/>
    <property type="evidence" value="ECO:0007669"/>
    <property type="project" value="UniProtKB-SubCell"/>
</dbReference>
<keyword evidence="9" id="KW-0119">Carbohydrate metabolism</keyword>
<proteinExistence type="inferred from homology"/>
<feature type="chain" id="PRO_5004548987" description="AA9 family lytic polysaccharide monooxygenase" evidence="11">
    <location>
        <begin position="20"/>
        <end position="838"/>
    </location>
</feature>
<comment type="function">
    <text evidence="9">Lytic polysaccharide monooxygenase (LMPO) that depolymerizes crystalline and amorphous polysaccharides via the oxidation of scissile alpha- or beta-(1-4)-glycosidic bonds, yielding C1 and/or C4 oxidation products. Catalysis by LPMOs requires the reduction of the active-site copper from Cu(II) to Cu(I) by a reducing agent and H(2)O(2) or O(2) as a cosubstrate.</text>
</comment>
<dbReference type="OrthoDB" id="29755at2759"/>
<evidence type="ECO:0000256" key="11">
    <source>
        <dbReference type="SAM" id="SignalP"/>
    </source>
</evidence>
<feature type="compositionally biased region" description="Acidic residues" evidence="10">
    <location>
        <begin position="733"/>
        <end position="750"/>
    </location>
</feature>
<feature type="compositionally biased region" description="Low complexity" evidence="10">
    <location>
        <begin position="434"/>
        <end position="449"/>
    </location>
</feature>
<dbReference type="GO" id="GO:0008810">
    <property type="term" value="F:cellulase activity"/>
    <property type="evidence" value="ECO:0007669"/>
    <property type="project" value="UniProtKB-UniRule"/>
</dbReference>
<keyword evidence="8" id="KW-0539">Nucleus</keyword>
<evidence type="ECO:0000313" key="13">
    <source>
        <dbReference type="EMBL" id="EPS44617.1"/>
    </source>
</evidence>
<organism evidence="13 14">
    <name type="scientific">Dactylellina haptotyla (strain CBS 200.50)</name>
    <name type="common">Nematode-trapping fungus</name>
    <name type="synonym">Monacrosporium haptotylum</name>
    <dbReference type="NCBI Taxonomy" id="1284197"/>
    <lineage>
        <taxon>Eukaryota</taxon>
        <taxon>Fungi</taxon>
        <taxon>Dikarya</taxon>
        <taxon>Ascomycota</taxon>
        <taxon>Pezizomycotina</taxon>
        <taxon>Orbiliomycetes</taxon>
        <taxon>Orbiliales</taxon>
        <taxon>Orbiliaceae</taxon>
        <taxon>Dactylellina</taxon>
    </lineage>
</organism>
<evidence type="ECO:0000256" key="6">
    <source>
        <dbReference type="ARBA" id="ARBA00023163"/>
    </source>
</evidence>
<dbReference type="EC" id="1.14.99.56" evidence="9"/>
<reference evidence="14" key="2">
    <citation type="submission" date="2013-04" db="EMBL/GenBank/DDBJ databases">
        <title>Genomic mechanisms accounting for the adaptation to parasitism in nematode-trapping fungi.</title>
        <authorList>
            <person name="Ahren D.G."/>
        </authorList>
    </citation>
    <scope>NUCLEOTIDE SEQUENCE [LARGE SCALE GENOMIC DNA]</scope>
    <source>
        <strain evidence="14">CBS 200.50</strain>
    </source>
</reference>
<dbReference type="FunFam" id="2.60.40.1490:FF:000001">
    <property type="entry name" value="Histone chaperone ASF1"/>
    <property type="match status" value="1"/>
</dbReference>
<dbReference type="Pfam" id="PF04729">
    <property type="entry name" value="ASF1_hist_chap"/>
    <property type="match status" value="1"/>
</dbReference>
<dbReference type="InterPro" id="IPR005103">
    <property type="entry name" value="AA9_LPMO"/>
</dbReference>
<dbReference type="Gene3D" id="2.70.50.70">
    <property type="match status" value="1"/>
</dbReference>
<reference evidence="13 14" key="1">
    <citation type="journal article" date="2013" name="PLoS Genet.">
        <title>Genomic mechanisms accounting for the adaptation to parasitism in nematode-trapping fungi.</title>
        <authorList>
            <person name="Meerupati T."/>
            <person name="Andersson K.M."/>
            <person name="Friman E."/>
            <person name="Kumar D."/>
            <person name="Tunlid A."/>
            <person name="Ahren D."/>
        </authorList>
    </citation>
    <scope>NUCLEOTIDE SEQUENCE [LARGE SCALE GENOMIC DNA]</scope>
    <source>
        <strain evidence="13 14">CBS 200.50</strain>
    </source>
</reference>
<evidence type="ECO:0000259" key="12">
    <source>
        <dbReference type="Pfam" id="PF03443"/>
    </source>
</evidence>
<comment type="domain">
    <text evidence="9">Has a modular structure: an endo-beta-1,4-glucanase catalytic module at the N-terminus, a linker rich in serines and threonines, and a C-terminal carbohydrate-binding module (CBM).</text>
</comment>
<keyword evidence="9" id="KW-0136">Cellulose degradation</keyword>
<feature type="compositionally biased region" description="Polar residues" evidence="10">
    <location>
        <begin position="247"/>
        <end position="258"/>
    </location>
</feature>
<protein>
    <recommendedName>
        <fullName evidence="9">AA9 family lytic polysaccharide monooxygenase</fullName>
        <ecNumber evidence="9">1.14.99.56</ecNumber>
    </recommendedName>
    <alternativeName>
        <fullName evidence="9">Endo-beta-1,4-glucanase</fullName>
    </alternativeName>
    <alternativeName>
        <fullName evidence="9">Glycosyl hydrolase 61 family protein</fullName>
    </alternativeName>
</protein>
<evidence type="ECO:0000256" key="7">
    <source>
        <dbReference type="ARBA" id="ARBA00023186"/>
    </source>
</evidence>
<feature type="compositionally biased region" description="Polar residues" evidence="10">
    <location>
        <begin position="450"/>
        <end position="496"/>
    </location>
</feature>
<dbReference type="GO" id="GO:0030245">
    <property type="term" value="P:cellulose catabolic process"/>
    <property type="evidence" value="ECO:0007669"/>
    <property type="project" value="UniProtKB-UniRule"/>
</dbReference>
<evidence type="ECO:0000256" key="2">
    <source>
        <dbReference type="ARBA" id="ARBA00004123"/>
    </source>
</evidence>
<dbReference type="Pfam" id="PF03443">
    <property type="entry name" value="AA9"/>
    <property type="match status" value="1"/>
</dbReference>
<dbReference type="PANTHER" id="PTHR12040">
    <property type="entry name" value="ANTI-SILENCING PROTEIN 1"/>
    <property type="match status" value="1"/>
</dbReference>
<feature type="compositionally biased region" description="Low complexity" evidence="10">
    <location>
        <begin position="818"/>
        <end position="838"/>
    </location>
</feature>
<dbReference type="eggNOG" id="KOG3265">
    <property type="taxonomic scope" value="Eukaryota"/>
</dbReference>
<keyword evidence="11" id="KW-0732">Signal</keyword>
<evidence type="ECO:0000256" key="3">
    <source>
        <dbReference type="ARBA" id="ARBA00006051"/>
    </source>
</evidence>
<accession>S8CA83</accession>
<keyword evidence="9" id="KW-1015">Disulfide bond</keyword>
<feature type="compositionally biased region" description="Polar residues" evidence="10">
    <location>
        <begin position="322"/>
        <end position="335"/>
    </location>
</feature>
<feature type="compositionally biased region" description="Low complexity" evidence="10">
    <location>
        <begin position="395"/>
        <end position="426"/>
    </location>
</feature>
<evidence type="ECO:0000256" key="4">
    <source>
        <dbReference type="ARBA" id="ARBA00011705"/>
    </source>
</evidence>
<comment type="function">
    <text evidence="1">Histone chaperone that facilitates histone deposition and histone exchange and removal during nucleosome assembly and disassembly.</text>
</comment>
<feature type="compositionally biased region" description="Low complexity" evidence="10">
    <location>
        <begin position="498"/>
        <end position="518"/>
    </location>
</feature>
<feature type="region of interest" description="Disordered" evidence="10">
    <location>
        <begin position="247"/>
        <end position="335"/>
    </location>
</feature>
<feature type="region of interest" description="Disordered" evidence="10">
    <location>
        <begin position="353"/>
        <end position="527"/>
    </location>
</feature>
<comment type="caution">
    <text evidence="13">The sequence shown here is derived from an EMBL/GenBank/DDBJ whole genome shotgun (WGS) entry which is preliminary data.</text>
</comment>
<comment type="subcellular location">
    <subcellularLocation>
        <location evidence="2">Nucleus</location>
    </subcellularLocation>
    <subcellularLocation>
        <location evidence="9">Secreted</location>
    </subcellularLocation>
</comment>
<feature type="compositionally biased region" description="Low complexity" evidence="10">
    <location>
        <begin position="353"/>
        <end position="386"/>
    </location>
</feature>
<evidence type="ECO:0000256" key="8">
    <source>
        <dbReference type="ARBA" id="ARBA00023242"/>
    </source>
</evidence>
<keyword evidence="9" id="KW-0624">Polysaccharide degradation</keyword>
<dbReference type="CDD" id="cd21175">
    <property type="entry name" value="LPMO_AA9"/>
    <property type="match status" value="1"/>
</dbReference>
<gene>
    <name evidence="13" type="ORF">H072_1425</name>
</gene>
<sequence length="838" mass="91243">MRLLFTLVIAGSWIAPALGHAYIKEIIIDGNSYNGFDPFMAPNPNSIMQPWNTGGKYTDWPMRVLDGAGIVCKMGAKGTQGYAKAKPGSNIIFRWSRWQSNHKGPIITYLAECPGDCKTAVGSQLKWFKVDEAGLLGPNNWATDRLMQQGYEWRIQLPKNIKSGQYLMRHELIALMNAAQPNGAQIYPHCMNVDIAGGTAQSNPAGVSIQQMYTNQHPGLLVNIGRIQNYKIPGPPVSQQLGAVPSAQLNNGRNQNPKYSPVYPNEPTDGNGSRPNSHLGYLRGGASVVQSSGATDTKMQPKKQQPQNPGGNQVQGNGSQNLNANPNQYSQQPVGTQYRGNQQVNNQFQNQQANYQQNPQQGTGQPGQYQNGQQQSSGQNYQQFGNPGPIQGTPQYQSGGNQNMNGNMQQQGYNPNLQQGNNQQFGGNSGFGGQNVQQQPVPGMQNNMQSGMPQGQNGPQFGSNQNQIMQQQAHGPTQGGQQVAQYQSNQNPQMGTAQPGVGQQNYNNNGNNGYQQQPAKKHLLSQRASPPFKHTAALLQLHHTFHSHHILKMSVVSLLNVDIQKNPAGFADKFQFEITFECLEQLQKDLEWKLIYVGSATSSEYDQELDSLLVGPIPVGVNKFIFEADPPNPAKIPASEVLGVTVILLTGAYDGREFIRVGYYVSNEYDNPEMNNEPPKTVQLDRIVKNILKDKPRVTRFAIKWDSEESAPAEFPPEQPEADLLPADGENYGADEEEEEDAEVEAEAGAEGEAAAPNPDAMEEDTEMGGVPAAECANEEESEGEGSEDIEDSTDEEGEEEEGEEGADDDMAMDEGDAAAVAPGGAQQPTAQQPIAQH</sequence>
<evidence type="ECO:0000256" key="10">
    <source>
        <dbReference type="SAM" id="MobiDB-lite"/>
    </source>
</evidence>
<dbReference type="GO" id="GO:0006335">
    <property type="term" value="P:DNA replication-dependent chromatin assembly"/>
    <property type="evidence" value="ECO:0007669"/>
    <property type="project" value="TreeGrafter"/>
</dbReference>
<dbReference type="PANTHER" id="PTHR12040:SF0">
    <property type="entry name" value="HISTONE CHAPERONE ASF1"/>
    <property type="match status" value="1"/>
</dbReference>
<dbReference type="SUPFAM" id="SSF101546">
    <property type="entry name" value="ASF1-like"/>
    <property type="match status" value="1"/>
</dbReference>
<keyword evidence="14" id="KW-1185">Reference proteome</keyword>
<dbReference type="GO" id="GO:0042393">
    <property type="term" value="F:histone binding"/>
    <property type="evidence" value="ECO:0007669"/>
    <property type="project" value="TreeGrafter"/>
</dbReference>
<feature type="compositionally biased region" description="Low complexity" evidence="10">
    <location>
        <begin position="302"/>
        <end position="321"/>
    </location>
</feature>
<dbReference type="HOGENOM" id="CLU_339188_0_0_1"/>
<feature type="signal peptide" evidence="11">
    <location>
        <begin position="1"/>
        <end position="19"/>
    </location>
</feature>
<dbReference type="AlphaFoldDB" id="S8CA83"/>
<dbReference type="Gene3D" id="2.60.40.1490">
    <property type="entry name" value="Histone chaperone ASF1-like"/>
    <property type="match status" value="1"/>
</dbReference>
<feature type="region of interest" description="Disordered" evidence="10">
    <location>
        <begin position="708"/>
        <end position="838"/>
    </location>
</feature>
<comment type="catalytic activity">
    <reaction evidence="9">
        <text>[(1-&gt;4)-beta-D-glucosyl]n+m + reduced acceptor + O2 = 4-dehydro-beta-D-glucosyl-[(1-&gt;4)-beta-D-glucosyl]n-1 + [(1-&gt;4)-beta-D-glucosyl]m + acceptor + H2O.</text>
        <dbReference type="EC" id="1.14.99.56"/>
    </reaction>
</comment>
<dbReference type="GO" id="GO:0030248">
    <property type="term" value="F:cellulose binding"/>
    <property type="evidence" value="ECO:0007669"/>
    <property type="project" value="UniProtKB-UniRule"/>
</dbReference>
<evidence type="ECO:0000256" key="5">
    <source>
        <dbReference type="ARBA" id="ARBA00023015"/>
    </source>
</evidence>
<evidence type="ECO:0000256" key="9">
    <source>
        <dbReference type="RuleBase" id="RU368122"/>
    </source>
</evidence>
<comment type="similarity">
    <text evidence="3">Belongs to the ASF1 family.</text>
</comment>
<keyword evidence="5" id="KW-0805">Transcription regulation</keyword>
<evidence type="ECO:0000256" key="1">
    <source>
        <dbReference type="ARBA" id="ARBA00003961"/>
    </source>
</evidence>
<feature type="domain" description="Auxiliary Activity family 9 catalytic" evidence="12">
    <location>
        <begin position="20"/>
        <end position="226"/>
    </location>
</feature>
<name>S8CA83_DACHA</name>
<feature type="compositionally biased region" description="Low complexity" evidence="10">
    <location>
        <begin position="751"/>
        <end position="760"/>
    </location>
</feature>
<feature type="compositionally biased region" description="Polar residues" evidence="10">
    <location>
        <begin position="288"/>
        <end position="297"/>
    </location>
</feature>
<dbReference type="GO" id="GO:0005576">
    <property type="term" value="C:extracellular region"/>
    <property type="evidence" value="ECO:0007669"/>
    <property type="project" value="UniProtKB-SubCell"/>
</dbReference>
<keyword evidence="9" id="KW-0964">Secreted</keyword>
<dbReference type="InterPro" id="IPR036747">
    <property type="entry name" value="ASF1-like_sf"/>
</dbReference>
<comment type="subunit">
    <text evidence="4">Interacts with histone H3 and histone H4.</text>
</comment>
<evidence type="ECO:0000313" key="14">
    <source>
        <dbReference type="Proteomes" id="UP000015100"/>
    </source>
</evidence>
<dbReference type="GO" id="GO:0000785">
    <property type="term" value="C:chromatin"/>
    <property type="evidence" value="ECO:0007669"/>
    <property type="project" value="TreeGrafter"/>
</dbReference>
<dbReference type="EMBL" id="AQGS01000041">
    <property type="protein sequence ID" value="EPS44617.1"/>
    <property type="molecule type" value="Genomic_DNA"/>
</dbReference>
<keyword evidence="7" id="KW-0143">Chaperone</keyword>
<keyword evidence="6" id="KW-0804">Transcription</keyword>
<dbReference type="Proteomes" id="UP000015100">
    <property type="component" value="Unassembled WGS sequence"/>
</dbReference>
<dbReference type="STRING" id="1284197.S8CA83"/>
<feature type="compositionally biased region" description="Acidic residues" evidence="10">
    <location>
        <begin position="777"/>
        <end position="817"/>
    </location>
</feature>